<organism evidence="1 4">
    <name type="scientific">Moraxella bovis</name>
    <dbReference type="NCBI Taxonomy" id="476"/>
    <lineage>
        <taxon>Bacteria</taxon>
        <taxon>Pseudomonadati</taxon>
        <taxon>Pseudomonadota</taxon>
        <taxon>Gammaproteobacteria</taxon>
        <taxon>Moraxellales</taxon>
        <taxon>Moraxellaceae</taxon>
        <taxon>Moraxella</taxon>
    </lineage>
</organism>
<proteinExistence type="predicted"/>
<protein>
    <submittedName>
        <fullName evidence="1">Uncharacterized protein</fullName>
    </submittedName>
</protein>
<dbReference type="Proteomes" id="UP001163283">
    <property type="component" value="Chromosome"/>
</dbReference>
<evidence type="ECO:0000313" key="4">
    <source>
        <dbReference type="Proteomes" id="UP000254133"/>
    </source>
</evidence>
<evidence type="ECO:0000313" key="3">
    <source>
        <dbReference type="EMBL" id="UZA52531.1"/>
    </source>
</evidence>
<keyword evidence="6" id="KW-1185">Reference proteome</keyword>
<dbReference type="EMBL" id="CP087781">
    <property type="protein sequence ID" value="UZA52531.1"/>
    <property type="molecule type" value="Genomic_DNA"/>
</dbReference>
<evidence type="ECO:0000313" key="1">
    <source>
        <dbReference type="EMBL" id="STY93154.1"/>
    </source>
</evidence>
<reference evidence="1 4" key="1">
    <citation type="submission" date="2018-06" db="EMBL/GenBank/DDBJ databases">
        <authorList>
            <consortium name="Pathogen Informatics"/>
            <person name="Doyle S."/>
        </authorList>
    </citation>
    <scope>NUCLEOTIDE SEQUENCE [LARGE SCALE GENOMIC DNA]</scope>
    <source>
        <strain evidence="1 4">NCTC9426</strain>
    </source>
</reference>
<dbReference type="GeneID" id="77189103"/>
<accession>A0A378PYA1</accession>
<evidence type="ECO:0000313" key="6">
    <source>
        <dbReference type="Proteomes" id="UP001163632"/>
    </source>
</evidence>
<dbReference type="EMBL" id="CP087830">
    <property type="protein sequence ID" value="UZA04061.1"/>
    <property type="molecule type" value="Genomic_DNA"/>
</dbReference>
<dbReference type="EMBL" id="UGPZ01000003">
    <property type="protein sequence ID" value="STY93154.1"/>
    <property type="molecule type" value="Genomic_DNA"/>
</dbReference>
<dbReference type="AlphaFoldDB" id="A0A378PYA1"/>
<sequence>MTDDKISLYEKPFSKTETIIYYQEITKLKEKQINKNQCLLIFVNHKKYTLIREFFESIDEFNEVVEFIRTKV</sequence>
<dbReference type="Proteomes" id="UP001163632">
    <property type="component" value="Chromosome"/>
</dbReference>
<evidence type="ECO:0000313" key="2">
    <source>
        <dbReference type="EMBL" id="UZA04061.1"/>
    </source>
</evidence>
<reference evidence="2 5" key="2">
    <citation type="journal article" date="2022" name="BMC Microbiol.">
        <title>Whole genome sequencing of Moraxella bovis strains from North America reveals two genotypes with different genetic determinants.</title>
        <authorList>
            <person name="Wynn E.L."/>
            <person name="Hille M.M."/>
            <person name="Loy J.D."/>
            <person name="Schuller G."/>
            <person name="Kuhn K.L."/>
            <person name="Dickey A.M."/>
            <person name="Bono J.L."/>
            <person name="Clawson M.L."/>
        </authorList>
    </citation>
    <scope>NUCLEOTIDE SEQUENCE</scope>
    <source>
        <strain evidence="2">SAM102599</strain>
        <strain evidence="3 5">SAM57978</strain>
    </source>
</reference>
<dbReference type="RefSeq" id="WP_115369570.1">
    <property type="nucleotide sequence ID" value="NZ_CP087765.1"/>
</dbReference>
<gene>
    <name evidence="2" type="ORF">LP092_04785</name>
    <name evidence="3" type="ORF">LP129_05180</name>
    <name evidence="1" type="ORF">NCTC9426_01871</name>
</gene>
<evidence type="ECO:0000313" key="5">
    <source>
        <dbReference type="Proteomes" id="UP001163283"/>
    </source>
</evidence>
<dbReference type="Proteomes" id="UP000254133">
    <property type="component" value="Unassembled WGS sequence"/>
</dbReference>
<name>A0A378PYA1_MORBO</name>